<reference evidence="3 4" key="1">
    <citation type="submission" date="2019-11" db="EMBL/GenBank/DDBJ databases">
        <title>Complete genome sequence of Corynebacterium kalinowskii 1959, a novel Corynebacterium species isolated from soil of a small paddock in Vilsendorf, Germany.</title>
        <authorList>
            <person name="Schaffert L."/>
            <person name="Ruwe M."/>
            <person name="Milse J."/>
            <person name="Hanuschka K."/>
            <person name="Ortseifen V."/>
            <person name="Droste J."/>
            <person name="Brandt D."/>
            <person name="Schlueter L."/>
            <person name="Kutter Y."/>
            <person name="Vinke S."/>
            <person name="Viehoefer P."/>
            <person name="Jacob L."/>
            <person name="Luebke N.-C."/>
            <person name="Schulte-Berndt E."/>
            <person name="Hain C."/>
            <person name="Linder M."/>
            <person name="Schmidt P."/>
            <person name="Wollenschlaeger L."/>
            <person name="Luttermann T."/>
            <person name="Thieme E."/>
            <person name="Hassa J."/>
            <person name="Haak M."/>
            <person name="Wittchen M."/>
            <person name="Mentz A."/>
            <person name="Persicke M."/>
            <person name="Busche T."/>
            <person name="Ruckert C."/>
        </authorList>
    </citation>
    <scope>NUCLEOTIDE SEQUENCE [LARGE SCALE GENOMIC DNA]</scope>
    <source>
        <strain evidence="3 4">2039</strain>
    </source>
</reference>
<dbReference type="SUPFAM" id="SSF55729">
    <property type="entry name" value="Acyl-CoA N-acyltransferases (Nat)"/>
    <property type="match status" value="1"/>
</dbReference>
<evidence type="ECO:0000256" key="1">
    <source>
        <dbReference type="SAM" id="MobiDB-lite"/>
    </source>
</evidence>
<dbReference type="Proteomes" id="UP000424462">
    <property type="component" value="Chromosome"/>
</dbReference>
<feature type="region of interest" description="Disordered" evidence="1">
    <location>
        <begin position="173"/>
        <end position="207"/>
    </location>
</feature>
<evidence type="ECO:0000259" key="2">
    <source>
        <dbReference type="PROSITE" id="PS51186"/>
    </source>
</evidence>
<proteinExistence type="predicted"/>
<keyword evidence="4" id="KW-1185">Reference proteome</keyword>
<evidence type="ECO:0000313" key="3">
    <source>
        <dbReference type="EMBL" id="QGU07818.1"/>
    </source>
</evidence>
<dbReference type="InterPro" id="IPR000182">
    <property type="entry name" value="GNAT_dom"/>
</dbReference>
<dbReference type="EMBL" id="CP046455">
    <property type="protein sequence ID" value="QGU07818.1"/>
    <property type="molecule type" value="Genomic_DNA"/>
</dbReference>
<dbReference type="InterPro" id="IPR016181">
    <property type="entry name" value="Acyl_CoA_acyltransferase"/>
</dbReference>
<dbReference type="PROSITE" id="PS51186">
    <property type="entry name" value="GNAT"/>
    <property type="match status" value="1"/>
</dbReference>
<accession>A0A6B8WNA0</accession>
<protein>
    <submittedName>
        <fullName evidence="3">Acetyltransferase (GNAT) family protein</fullName>
    </submittedName>
</protein>
<keyword evidence="3" id="KW-0808">Transferase</keyword>
<dbReference type="AlphaFoldDB" id="A0A6B8WNA0"/>
<dbReference type="GO" id="GO:0016747">
    <property type="term" value="F:acyltransferase activity, transferring groups other than amino-acyl groups"/>
    <property type="evidence" value="ECO:0007669"/>
    <property type="project" value="InterPro"/>
</dbReference>
<organism evidence="3 4">
    <name type="scientific">Corynebacterium occultum</name>
    <dbReference type="NCBI Taxonomy" id="2675219"/>
    <lineage>
        <taxon>Bacteria</taxon>
        <taxon>Bacillati</taxon>
        <taxon>Actinomycetota</taxon>
        <taxon>Actinomycetes</taxon>
        <taxon>Mycobacteriales</taxon>
        <taxon>Corynebacteriaceae</taxon>
        <taxon>Corynebacterium</taxon>
    </lineage>
</organism>
<feature type="domain" description="N-acetyltransferase" evidence="2">
    <location>
        <begin position="1"/>
        <end position="169"/>
    </location>
</feature>
<dbReference type="KEGG" id="cok:COCCU_09470"/>
<gene>
    <name evidence="3" type="ORF">COCCU_09470</name>
</gene>
<dbReference type="Pfam" id="PF00583">
    <property type="entry name" value="Acetyltransf_1"/>
    <property type="match status" value="1"/>
</dbReference>
<dbReference type="Gene3D" id="3.40.630.30">
    <property type="match status" value="1"/>
</dbReference>
<sequence>MNCPDFVDIYIEAMGYDPIIRHSRINTWRRETFQPGFTAVCALEDGEILGVAYGFLGSPDHWWHLQLRRGIHQKGGPSESEFELLRNYFEVAEIHVRVGNQGRGIGRALLGELLRNAPAGNAVLSTPEVPQENNRAFGLYRSMGFYDVLRNFHFTGDRRPFAVLAARLPLASPAHSHESPETPAPPGATADQLGRHRLPLSHTHPEA</sequence>
<name>A0A6B8WNA0_9CORY</name>
<evidence type="ECO:0000313" key="4">
    <source>
        <dbReference type="Proteomes" id="UP000424462"/>
    </source>
</evidence>